<evidence type="ECO:0000256" key="5">
    <source>
        <dbReference type="PIRSR" id="PIRSR601461-1"/>
    </source>
</evidence>
<feature type="active site" evidence="5">
    <location>
        <position position="267"/>
    </location>
</feature>
<dbReference type="Gene3D" id="2.40.70.10">
    <property type="entry name" value="Acid Proteases"/>
    <property type="match status" value="2"/>
</dbReference>
<evidence type="ECO:0000256" key="2">
    <source>
        <dbReference type="ARBA" id="ARBA00022670"/>
    </source>
</evidence>
<evidence type="ECO:0000256" key="7">
    <source>
        <dbReference type="RuleBase" id="RU000454"/>
    </source>
</evidence>
<dbReference type="PROSITE" id="PS00141">
    <property type="entry name" value="ASP_PROTEASE"/>
    <property type="match status" value="2"/>
</dbReference>
<evidence type="ECO:0000256" key="8">
    <source>
        <dbReference type="SAM" id="SignalP"/>
    </source>
</evidence>
<dbReference type="PANTHER" id="PTHR47966:SF8">
    <property type="entry name" value="ASPARTIC PROTEASE 1-RELATED"/>
    <property type="match status" value="1"/>
</dbReference>
<keyword evidence="6" id="KW-1015">Disulfide bond</keyword>
<dbReference type="EMBL" id="JAPXFL010000001">
    <property type="protein sequence ID" value="KAK9512547.1"/>
    <property type="molecule type" value="Genomic_DNA"/>
</dbReference>
<gene>
    <name evidence="10" type="ORF">O3M35_000948</name>
</gene>
<evidence type="ECO:0000313" key="11">
    <source>
        <dbReference type="Proteomes" id="UP001461498"/>
    </source>
</evidence>
<dbReference type="PRINTS" id="PR00792">
    <property type="entry name" value="PEPSIN"/>
</dbReference>
<keyword evidence="4 7" id="KW-0378">Hydrolase</keyword>
<evidence type="ECO:0000256" key="1">
    <source>
        <dbReference type="ARBA" id="ARBA00007447"/>
    </source>
</evidence>
<protein>
    <recommendedName>
        <fullName evidence="9">Peptidase A1 domain-containing protein</fullName>
    </recommendedName>
</protein>
<comment type="caution">
    <text evidence="10">The sequence shown here is derived from an EMBL/GenBank/DDBJ whole genome shotgun (WGS) entry which is preliminary data.</text>
</comment>
<evidence type="ECO:0000259" key="9">
    <source>
        <dbReference type="PROSITE" id="PS51767"/>
    </source>
</evidence>
<proteinExistence type="inferred from homology"/>
<organism evidence="10 11">
    <name type="scientific">Rhynocoris fuscipes</name>
    <dbReference type="NCBI Taxonomy" id="488301"/>
    <lineage>
        <taxon>Eukaryota</taxon>
        <taxon>Metazoa</taxon>
        <taxon>Ecdysozoa</taxon>
        <taxon>Arthropoda</taxon>
        <taxon>Hexapoda</taxon>
        <taxon>Insecta</taxon>
        <taxon>Pterygota</taxon>
        <taxon>Neoptera</taxon>
        <taxon>Paraneoptera</taxon>
        <taxon>Hemiptera</taxon>
        <taxon>Heteroptera</taxon>
        <taxon>Panheteroptera</taxon>
        <taxon>Cimicomorpha</taxon>
        <taxon>Reduviidae</taxon>
        <taxon>Harpactorinae</taxon>
        <taxon>Harpactorini</taxon>
        <taxon>Rhynocoris</taxon>
    </lineage>
</organism>
<dbReference type="InterPro" id="IPR001969">
    <property type="entry name" value="Aspartic_peptidase_AS"/>
</dbReference>
<feature type="active site" evidence="5">
    <location>
        <position position="79"/>
    </location>
</feature>
<feature type="chain" id="PRO_5043923399" description="Peptidase A1 domain-containing protein" evidence="8">
    <location>
        <begin position="17"/>
        <end position="376"/>
    </location>
</feature>
<keyword evidence="3 7" id="KW-0064">Aspartyl protease</keyword>
<evidence type="ECO:0000256" key="6">
    <source>
        <dbReference type="PIRSR" id="PIRSR601461-2"/>
    </source>
</evidence>
<name>A0AAW1DSZ0_9HEMI</name>
<evidence type="ECO:0000313" key="10">
    <source>
        <dbReference type="EMBL" id="KAK9512547.1"/>
    </source>
</evidence>
<dbReference type="InterPro" id="IPR021109">
    <property type="entry name" value="Peptidase_aspartic_dom_sf"/>
</dbReference>
<keyword evidence="11" id="KW-1185">Reference proteome</keyword>
<dbReference type="Proteomes" id="UP001461498">
    <property type="component" value="Unassembled WGS sequence"/>
</dbReference>
<dbReference type="PANTHER" id="PTHR47966">
    <property type="entry name" value="BETA-SITE APP-CLEAVING ENZYME, ISOFORM A-RELATED"/>
    <property type="match status" value="1"/>
</dbReference>
<dbReference type="Pfam" id="PF00026">
    <property type="entry name" value="Asp"/>
    <property type="match status" value="1"/>
</dbReference>
<accession>A0AAW1DSZ0</accession>
<evidence type="ECO:0000256" key="3">
    <source>
        <dbReference type="ARBA" id="ARBA00022750"/>
    </source>
</evidence>
<dbReference type="SUPFAM" id="SSF50630">
    <property type="entry name" value="Acid proteases"/>
    <property type="match status" value="1"/>
</dbReference>
<comment type="similarity">
    <text evidence="1 7">Belongs to the peptidase A1 family.</text>
</comment>
<keyword evidence="8" id="KW-0732">Signal</keyword>
<evidence type="ECO:0000256" key="4">
    <source>
        <dbReference type="ARBA" id="ARBA00022801"/>
    </source>
</evidence>
<dbReference type="InterPro" id="IPR033121">
    <property type="entry name" value="PEPTIDASE_A1"/>
</dbReference>
<feature type="domain" description="Peptidase A1" evidence="9">
    <location>
        <begin position="61"/>
        <end position="372"/>
    </location>
</feature>
<sequence length="376" mass="42063">MATYILLFLLISTVTADQISLKLTRHKKHEDHPINPIVLQSELRKGGETYQPLTNHRNVYYTGLIELGNPPQEFNVNFDTGSSNLWVFSQKCWWSLSCWTHRYYKHGKSSTYVENGTEVNVIYGTGSMQGFLSHDVLTLGNITTEINFAEATSVPGIIDAILLHFDGIFGLGLDGTISDGLTPPFLRIIDKLPKKIFSVYLNRDTEDDKDNGGEIIFGGVDSSKFIENTLNMHNLAIESVWAIPIERVYVGDDLAVPCDTGCTGLIDTGTSLLITPTQALENMRKLLGTLASEGTIPCKDLEKFPPIKFLIGGKNYTLTPSQYVTKTKFLWIESCTDSLEDMSLNNLWILGDVFLGNYYTIFDYEKKQIGFADLVK</sequence>
<keyword evidence="2 7" id="KW-0645">Protease</keyword>
<feature type="disulfide bond" evidence="6">
    <location>
        <begin position="92"/>
        <end position="98"/>
    </location>
</feature>
<dbReference type="GO" id="GO:0004190">
    <property type="term" value="F:aspartic-type endopeptidase activity"/>
    <property type="evidence" value="ECO:0007669"/>
    <property type="project" value="UniProtKB-KW"/>
</dbReference>
<feature type="signal peptide" evidence="8">
    <location>
        <begin position="1"/>
        <end position="16"/>
    </location>
</feature>
<dbReference type="InterPro" id="IPR001461">
    <property type="entry name" value="Aspartic_peptidase_A1"/>
</dbReference>
<dbReference type="AlphaFoldDB" id="A0AAW1DSZ0"/>
<dbReference type="PROSITE" id="PS51767">
    <property type="entry name" value="PEPTIDASE_A1"/>
    <property type="match status" value="1"/>
</dbReference>
<dbReference type="FunFam" id="2.40.70.10:FF:000115">
    <property type="entry name" value="Lysosomal aspartic protease"/>
    <property type="match status" value="1"/>
</dbReference>
<reference evidence="10 11" key="1">
    <citation type="submission" date="2022-12" db="EMBL/GenBank/DDBJ databases">
        <title>Chromosome-level genome assembly of true bugs.</title>
        <authorList>
            <person name="Ma L."/>
            <person name="Li H."/>
        </authorList>
    </citation>
    <scope>NUCLEOTIDE SEQUENCE [LARGE SCALE GENOMIC DNA]</scope>
    <source>
        <strain evidence="10">Lab_2022b</strain>
    </source>
</reference>
<dbReference type="GO" id="GO:0005764">
    <property type="term" value="C:lysosome"/>
    <property type="evidence" value="ECO:0007669"/>
    <property type="project" value="TreeGrafter"/>
</dbReference>
<dbReference type="GO" id="GO:0006508">
    <property type="term" value="P:proteolysis"/>
    <property type="evidence" value="ECO:0007669"/>
    <property type="project" value="UniProtKB-KW"/>
</dbReference>